<sequence>MKEIITKWSRALMTEAQQTIPENDLDSCLTALLSCLQTMDAVMVVNSREIIDRMLSLLVFDYAEIMARVRTVSDAQKLIDLIDLLTNNECILSQCDPDAVCKAVSLASEIFARVPLLPQSLFLNNPNGYSWYTNADNDSSLFEVSLCIPRALLTMFMRKLVGLPICTH</sequence>
<accession>A0A0C2T5A0</accession>
<dbReference type="EMBL" id="KN818280">
    <property type="protein sequence ID" value="KIL61749.1"/>
    <property type="molecule type" value="Genomic_DNA"/>
</dbReference>
<proteinExistence type="predicted"/>
<evidence type="ECO:0000313" key="2">
    <source>
        <dbReference type="Proteomes" id="UP000054549"/>
    </source>
</evidence>
<dbReference type="InParanoid" id="A0A0C2T5A0"/>
<dbReference type="AlphaFoldDB" id="A0A0C2T5A0"/>
<organism evidence="1 2">
    <name type="scientific">Amanita muscaria (strain Koide BX008)</name>
    <dbReference type="NCBI Taxonomy" id="946122"/>
    <lineage>
        <taxon>Eukaryota</taxon>
        <taxon>Fungi</taxon>
        <taxon>Dikarya</taxon>
        <taxon>Basidiomycota</taxon>
        <taxon>Agaricomycotina</taxon>
        <taxon>Agaricomycetes</taxon>
        <taxon>Agaricomycetidae</taxon>
        <taxon>Agaricales</taxon>
        <taxon>Pluteineae</taxon>
        <taxon>Amanitaceae</taxon>
        <taxon>Amanita</taxon>
    </lineage>
</organism>
<evidence type="ECO:0000313" key="1">
    <source>
        <dbReference type="EMBL" id="KIL61749.1"/>
    </source>
</evidence>
<keyword evidence="2" id="KW-1185">Reference proteome</keyword>
<dbReference type="HOGENOM" id="CLU_1586056_0_0_1"/>
<protein>
    <submittedName>
        <fullName evidence="1">Uncharacterized protein</fullName>
    </submittedName>
</protein>
<gene>
    <name evidence="1" type="ORF">M378DRAFT_166528</name>
</gene>
<reference evidence="1 2" key="1">
    <citation type="submission" date="2014-04" db="EMBL/GenBank/DDBJ databases">
        <title>Evolutionary Origins and Diversification of the Mycorrhizal Mutualists.</title>
        <authorList>
            <consortium name="DOE Joint Genome Institute"/>
            <consortium name="Mycorrhizal Genomics Consortium"/>
            <person name="Kohler A."/>
            <person name="Kuo A."/>
            <person name="Nagy L.G."/>
            <person name="Floudas D."/>
            <person name="Copeland A."/>
            <person name="Barry K.W."/>
            <person name="Cichocki N."/>
            <person name="Veneault-Fourrey C."/>
            <person name="LaButti K."/>
            <person name="Lindquist E.A."/>
            <person name="Lipzen A."/>
            <person name="Lundell T."/>
            <person name="Morin E."/>
            <person name="Murat C."/>
            <person name="Riley R."/>
            <person name="Ohm R."/>
            <person name="Sun H."/>
            <person name="Tunlid A."/>
            <person name="Henrissat B."/>
            <person name="Grigoriev I.V."/>
            <person name="Hibbett D.S."/>
            <person name="Martin F."/>
        </authorList>
    </citation>
    <scope>NUCLEOTIDE SEQUENCE [LARGE SCALE GENOMIC DNA]</scope>
    <source>
        <strain evidence="1 2">Koide BX008</strain>
    </source>
</reference>
<name>A0A0C2T5A0_AMAMK</name>
<dbReference type="Proteomes" id="UP000054549">
    <property type="component" value="Unassembled WGS sequence"/>
</dbReference>